<keyword evidence="1" id="KW-0645">Protease</keyword>
<keyword evidence="1" id="KW-0224">Dipeptidase</keyword>
<comment type="catalytic activity">
    <reaction evidence="1">
        <text>an L-aminoacyl-L-amino acid + H2O = 2 an L-alpha-amino acid</text>
        <dbReference type="Rhea" id="RHEA:48940"/>
        <dbReference type="ChEBI" id="CHEBI:15377"/>
        <dbReference type="ChEBI" id="CHEBI:59869"/>
        <dbReference type="ChEBI" id="CHEBI:77460"/>
        <dbReference type="EC" id="3.4.13.19"/>
    </reaction>
</comment>
<dbReference type="GO" id="GO:0006508">
    <property type="term" value="P:proteolysis"/>
    <property type="evidence" value="ECO:0007669"/>
    <property type="project" value="UniProtKB-KW"/>
</dbReference>
<keyword evidence="1" id="KW-0325">Glycoprotein</keyword>
<dbReference type="PROSITE" id="PS51365">
    <property type="entry name" value="RENAL_DIPEPTIDASE_2"/>
    <property type="match status" value="1"/>
</dbReference>
<organism evidence="2 3">
    <name type="scientific">Nezara viridula</name>
    <name type="common">Southern green stink bug</name>
    <name type="synonym">Cimex viridulus</name>
    <dbReference type="NCBI Taxonomy" id="85310"/>
    <lineage>
        <taxon>Eukaryota</taxon>
        <taxon>Metazoa</taxon>
        <taxon>Ecdysozoa</taxon>
        <taxon>Arthropoda</taxon>
        <taxon>Hexapoda</taxon>
        <taxon>Insecta</taxon>
        <taxon>Pterygota</taxon>
        <taxon>Neoptera</taxon>
        <taxon>Paraneoptera</taxon>
        <taxon>Hemiptera</taxon>
        <taxon>Heteroptera</taxon>
        <taxon>Panheteroptera</taxon>
        <taxon>Pentatomomorpha</taxon>
        <taxon>Pentatomoidea</taxon>
        <taxon>Pentatomidae</taxon>
        <taxon>Pentatominae</taxon>
        <taxon>Nezara</taxon>
    </lineage>
</organism>
<dbReference type="Gene3D" id="3.20.20.140">
    <property type="entry name" value="Metal-dependent hydrolases"/>
    <property type="match status" value="1"/>
</dbReference>
<dbReference type="EMBL" id="OV725080">
    <property type="protein sequence ID" value="CAH1398845.1"/>
    <property type="molecule type" value="Genomic_DNA"/>
</dbReference>
<dbReference type="PANTHER" id="PTHR10443">
    <property type="entry name" value="MICROSOMAL DIPEPTIDASE"/>
    <property type="match status" value="1"/>
</dbReference>
<dbReference type="InterPro" id="IPR032466">
    <property type="entry name" value="Metal_Hydrolase"/>
</dbReference>
<name>A0A9P0MNA0_NEZVI</name>
<sequence>MTGGCWSSVTGRIKRLSPTPPIVKPHNDLPWNIRKFVHNQLGRFNFSDDLRLVEPWSKSNWSHTDLPRLKEGLVGGQVSRQLFI</sequence>
<dbReference type="Proteomes" id="UP001152798">
    <property type="component" value="Chromosome 4"/>
</dbReference>
<dbReference type="GO" id="GO:0070573">
    <property type="term" value="F:metallodipeptidase activity"/>
    <property type="evidence" value="ECO:0007669"/>
    <property type="project" value="InterPro"/>
</dbReference>
<proteinExistence type="inferred from homology"/>
<dbReference type="EC" id="3.4.13.19" evidence="1"/>
<comment type="subcellular location">
    <subcellularLocation>
        <location evidence="1">Membrane</location>
        <topology evidence="1">Lipid-anchor</topology>
        <topology evidence="1">GPI-anchor</topology>
    </subcellularLocation>
</comment>
<keyword evidence="1" id="KW-0472">Membrane</keyword>
<dbReference type="SUPFAM" id="SSF51556">
    <property type="entry name" value="Metallo-dependent hydrolases"/>
    <property type="match status" value="1"/>
</dbReference>
<dbReference type="GO" id="GO:0046872">
    <property type="term" value="F:metal ion binding"/>
    <property type="evidence" value="ECO:0007669"/>
    <property type="project" value="UniProtKB-UniRule"/>
</dbReference>
<dbReference type="InterPro" id="IPR008257">
    <property type="entry name" value="Pept_M19"/>
</dbReference>
<dbReference type="AlphaFoldDB" id="A0A9P0MNA0"/>
<evidence type="ECO:0000256" key="1">
    <source>
        <dbReference type="RuleBase" id="RU341113"/>
    </source>
</evidence>
<protein>
    <recommendedName>
        <fullName evidence="1">Dipeptidase</fullName>
        <ecNumber evidence="1">3.4.13.19</ecNumber>
    </recommendedName>
</protein>
<evidence type="ECO:0000313" key="3">
    <source>
        <dbReference type="Proteomes" id="UP001152798"/>
    </source>
</evidence>
<accession>A0A9P0MNA0</accession>
<comment type="similarity">
    <text evidence="1">Belongs to the metallo-dependent hydrolases superfamily. Peptidase M19 family.</text>
</comment>
<evidence type="ECO:0000313" key="2">
    <source>
        <dbReference type="EMBL" id="CAH1398845.1"/>
    </source>
</evidence>
<keyword evidence="1" id="KW-0336">GPI-anchor</keyword>
<gene>
    <name evidence="2" type="ORF">NEZAVI_LOCUS8417</name>
</gene>
<keyword evidence="1" id="KW-0479">Metal-binding</keyword>
<reference evidence="2" key="1">
    <citation type="submission" date="2022-01" db="EMBL/GenBank/DDBJ databases">
        <authorList>
            <person name="King R."/>
        </authorList>
    </citation>
    <scope>NUCLEOTIDE SEQUENCE</scope>
</reference>
<keyword evidence="1" id="KW-0449">Lipoprotein</keyword>
<keyword evidence="1" id="KW-1015">Disulfide bond</keyword>
<dbReference type="OrthoDB" id="445695at2759"/>
<dbReference type="PANTHER" id="PTHR10443:SF12">
    <property type="entry name" value="DIPEPTIDASE"/>
    <property type="match status" value="1"/>
</dbReference>
<keyword evidence="1" id="KW-0482">Metalloprotease</keyword>
<dbReference type="GO" id="GO:0098552">
    <property type="term" value="C:side of membrane"/>
    <property type="evidence" value="ECO:0007669"/>
    <property type="project" value="UniProtKB-KW"/>
</dbReference>
<keyword evidence="3" id="KW-1185">Reference proteome</keyword>
<keyword evidence="1" id="KW-0862">Zinc</keyword>
<comment type="cofactor">
    <cofactor evidence="1">
        <name>Zn(2+)</name>
        <dbReference type="ChEBI" id="CHEBI:29105"/>
    </cofactor>
</comment>
<keyword evidence="1" id="KW-0378">Hydrolase</keyword>
<comment type="subunit">
    <text evidence="1">Homodimer; disulfide-linked.</text>
</comment>